<dbReference type="InterPro" id="IPR036291">
    <property type="entry name" value="NAD(P)-bd_dom_sf"/>
</dbReference>
<keyword evidence="3" id="KW-1185">Reference proteome</keyword>
<sequence length="294" mass="31034">MTCPTIETYRKPRRRGDPAGSADRGQMPSFADRPAVLPQPARANARTSVLVTGRNTTMGRTVIAELLARGLSVTVFGTGYEDDSRGVVTLISDLSDSLVIRSVAGQLDAVIHCDRSDRATTKSVSAALCKMLAAMPPHGRLISASGASCPDCPEAAETDRAVLSAAECRPQSAYVLAPALRSPDCLARTSVRTLTPSASKSDRVSRPLPTKTVEDCARLLACLAENGAFKGGAVSCPASAARVPADLVHPVRLGFGAPMSPEEFGFRASPAPRKRSYEPSAVADRMSARRPFIQ</sequence>
<dbReference type="SUPFAM" id="SSF51735">
    <property type="entry name" value="NAD(P)-binding Rossmann-fold domains"/>
    <property type="match status" value="1"/>
</dbReference>
<accession>A0A1I1SZ81</accession>
<feature type="region of interest" description="Disordered" evidence="1">
    <location>
        <begin position="266"/>
        <end position="294"/>
    </location>
</feature>
<protein>
    <submittedName>
        <fullName evidence="2">Uncharacterized protein</fullName>
    </submittedName>
</protein>
<organism evidence="2 3">
    <name type="scientific">Roseivivax sediminis</name>
    <dbReference type="NCBI Taxonomy" id="936889"/>
    <lineage>
        <taxon>Bacteria</taxon>
        <taxon>Pseudomonadati</taxon>
        <taxon>Pseudomonadota</taxon>
        <taxon>Alphaproteobacteria</taxon>
        <taxon>Rhodobacterales</taxon>
        <taxon>Roseobacteraceae</taxon>
        <taxon>Roseivivax</taxon>
    </lineage>
</organism>
<feature type="region of interest" description="Disordered" evidence="1">
    <location>
        <begin position="1"/>
        <end position="38"/>
    </location>
</feature>
<dbReference type="Gene3D" id="3.40.50.720">
    <property type="entry name" value="NAD(P)-binding Rossmann-like Domain"/>
    <property type="match status" value="1"/>
</dbReference>
<reference evidence="2 3" key="1">
    <citation type="submission" date="2016-10" db="EMBL/GenBank/DDBJ databases">
        <authorList>
            <person name="Varghese N."/>
            <person name="Submissions S."/>
        </authorList>
    </citation>
    <scope>NUCLEOTIDE SEQUENCE [LARGE SCALE GENOMIC DNA]</scope>
    <source>
        <strain evidence="3">YIM D21,KCTC 23444,ACCC 10710</strain>
    </source>
</reference>
<evidence type="ECO:0000256" key="1">
    <source>
        <dbReference type="SAM" id="MobiDB-lite"/>
    </source>
</evidence>
<gene>
    <name evidence="2" type="ORF">SAMN04515678_101406</name>
</gene>
<name>A0A1I1SZ81_9RHOB</name>
<evidence type="ECO:0000313" key="2">
    <source>
        <dbReference type="EMBL" id="SFD51747.1"/>
    </source>
</evidence>
<evidence type="ECO:0000313" key="3">
    <source>
        <dbReference type="Proteomes" id="UP000325289"/>
    </source>
</evidence>
<dbReference type="Proteomes" id="UP000325289">
    <property type="component" value="Unassembled WGS sequence"/>
</dbReference>
<dbReference type="AlphaFoldDB" id="A0A1I1SZ81"/>
<proteinExistence type="predicted"/>
<dbReference type="EMBL" id="FOMS01000001">
    <property type="protein sequence ID" value="SFD51747.1"/>
    <property type="molecule type" value="Genomic_DNA"/>
</dbReference>